<keyword evidence="4" id="KW-0378">Hydrolase</keyword>
<evidence type="ECO:0000256" key="1">
    <source>
        <dbReference type="ARBA" id="ARBA00022747"/>
    </source>
</evidence>
<protein>
    <submittedName>
        <fullName evidence="4">Restriction endonuclease S subunit</fullName>
    </submittedName>
</protein>
<keyword evidence="5" id="KW-1185">Reference proteome</keyword>
<dbReference type="Gene3D" id="1.10.287.1120">
    <property type="entry name" value="Bipartite methylase S protein"/>
    <property type="match status" value="1"/>
</dbReference>
<dbReference type="HOGENOM" id="CLU_021095_1_2_2"/>
<dbReference type="PANTHER" id="PTHR43140">
    <property type="entry name" value="TYPE-1 RESTRICTION ENZYME ECOKI SPECIFICITY PROTEIN"/>
    <property type="match status" value="1"/>
</dbReference>
<reference evidence="5" key="1">
    <citation type="submission" date="2012-02" db="EMBL/GenBank/DDBJ databases">
        <title>Complete sequence of chromosome of Methanomethylovorans hollandica DSM 15978.</title>
        <authorList>
            <person name="Lucas S."/>
            <person name="Copeland A."/>
            <person name="Lapidus A."/>
            <person name="Glavina del Rio T."/>
            <person name="Dalin E."/>
            <person name="Tice H."/>
            <person name="Bruce D."/>
            <person name="Goodwin L."/>
            <person name="Pitluck S."/>
            <person name="Peters L."/>
            <person name="Mikhailova N."/>
            <person name="Held B."/>
            <person name="Kyrpides N."/>
            <person name="Mavromatis K."/>
            <person name="Ivanova N."/>
            <person name="Brettin T."/>
            <person name="Detter J.C."/>
            <person name="Han C."/>
            <person name="Larimer F."/>
            <person name="Land M."/>
            <person name="Hauser L."/>
            <person name="Markowitz V."/>
            <person name="Cheng J.-F."/>
            <person name="Hugenholtz P."/>
            <person name="Woyke T."/>
            <person name="Wu D."/>
            <person name="Spring S."/>
            <person name="Schroeder M."/>
            <person name="Brambilla E."/>
            <person name="Klenk H.-P."/>
            <person name="Eisen J.A."/>
        </authorList>
    </citation>
    <scope>NUCLEOTIDE SEQUENCE [LARGE SCALE GENOMIC DNA]</scope>
    <source>
        <strain evidence="5">DSM 15978 / NBRC 107637 / DMS1</strain>
    </source>
</reference>
<keyword evidence="1" id="KW-0680">Restriction system</keyword>
<sequence>MIHDLKPYAAYKDSGVPWLGQVPEHWEFERARWLFQKMNRPTREDDDVVTCFRDGIVTLRKNRRVRGFTESLKEIGYQGVRRGDLVIHAMDAFAGAIGVSDSDGKCTPVYSVCQPCGDANSYYYSYIVREMARSQWIMALAKGIRERSTDFRYDGFASQRVPLPPLSEQSSIVRYLDYMDRRIRRYIHAKQKLIKLLEEQKQAIIHRAVTRGLDPNVKLKPSGVEWLGDVPEGWEVKRLKYLVTKLEVGIQMGPFGSSLTQLEDSDTGFKLYGQENTISGDFSKGRRWLTPQQFNSLKRYELLPGDLVLTRKGSIGKCRIVPPNASKGVADSDTIRVRLDSQQVLSLFIEMLLHDAPYVKRQIEAVRRGAILGGLNTSTIANLCLVVPPLIVQKQIFEYIVEHITKITTTRLEIERDIALLREYRTRLIADVVTGKLDMREAAASLPDEVEEPEVLEDELDEGEEGTITEDTSEGEL</sequence>
<name>L0KU03_METHD</name>
<keyword evidence="4" id="KW-0540">Nuclease</keyword>
<dbReference type="GO" id="GO:0009307">
    <property type="term" value="P:DNA restriction-modification system"/>
    <property type="evidence" value="ECO:0007669"/>
    <property type="project" value="UniProtKB-KW"/>
</dbReference>
<evidence type="ECO:0000256" key="3">
    <source>
        <dbReference type="SAM" id="MobiDB-lite"/>
    </source>
</evidence>
<evidence type="ECO:0000256" key="2">
    <source>
        <dbReference type="ARBA" id="ARBA00023125"/>
    </source>
</evidence>
<evidence type="ECO:0000313" key="4">
    <source>
        <dbReference type="EMBL" id="AGB48892.1"/>
    </source>
</evidence>
<dbReference type="EMBL" id="CP003362">
    <property type="protein sequence ID" value="AGB48892.1"/>
    <property type="molecule type" value="Genomic_DNA"/>
</dbReference>
<dbReference type="GeneID" id="25396957"/>
<dbReference type="Proteomes" id="UP000010866">
    <property type="component" value="Chromosome"/>
</dbReference>
<gene>
    <name evidence="4" type="ordered locus">Metho_0636</name>
</gene>
<dbReference type="InterPro" id="IPR044946">
    <property type="entry name" value="Restrct_endonuc_typeI_TRD_sf"/>
</dbReference>
<dbReference type="RefSeq" id="WP_015324060.1">
    <property type="nucleotide sequence ID" value="NC_019977.1"/>
</dbReference>
<accession>L0KU03</accession>
<dbReference type="SUPFAM" id="SSF116734">
    <property type="entry name" value="DNA methylase specificity domain"/>
    <property type="match status" value="2"/>
</dbReference>
<evidence type="ECO:0000313" key="5">
    <source>
        <dbReference type="Proteomes" id="UP000010866"/>
    </source>
</evidence>
<dbReference type="STRING" id="867904.Metho_0636"/>
<dbReference type="InterPro" id="IPR051212">
    <property type="entry name" value="Type-I_RE_S_subunit"/>
</dbReference>
<dbReference type="GO" id="GO:0003677">
    <property type="term" value="F:DNA binding"/>
    <property type="evidence" value="ECO:0007669"/>
    <property type="project" value="UniProtKB-KW"/>
</dbReference>
<keyword evidence="2" id="KW-0238">DNA-binding</keyword>
<dbReference type="AlphaFoldDB" id="L0KU03"/>
<keyword evidence="4" id="KW-0255">Endonuclease</keyword>
<dbReference type="REBASE" id="58810">
    <property type="entry name" value="S.Mho15978ORF633P"/>
</dbReference>
<dbReference type="PANTHER" id="PTHR43140:SF1">
    <property type="entry name" value="TYPE I RESTRICTION ENZYME ECOKI SPECIFICITY SUBUNIT"/>
    <property type="match status" value="1"/>
</dbReference>
<dbReference type="KEGG" id="mhz:Metho_0636"/>
<feature type="region of interest" description="Disordered" evidence="3">
    <location>
        <begin position="443"/>
        <end position="477"/>
    </location>
</feature>
<organism evidence="4 5">
    <name type="scientific">Methanomethylovorans hollandica (strain DSM 15978 / NBRC 107637 / DMS1)</name>
    <dbReference type="NCBI Taxonomy" id="867904"/>
    <lineage>
        <taxon>Archaea</taxon>
        <taxon>Methanobacteriati</taxon>
        <taxon>Methanobacteriota</taxon>
        <taxon>Stenosarchaea group</taxon>
        <taxon>Methanomicrobia</taxon>
        <taxon>Methanosarcinales</taxon>
        <taxon>Methanosarcinaceae</taxon>
        <taxon>Methanomethylovorans</taxon>
    </lineage>
</organism>
<proteinExistence type="predicted"/>
<dbReference type="OrthoDB" id="84651at2157"/>
<feature type="compositionally biased region" description="Acidic residues" evidence="3">
    <location>
        <begin position="448"/>
        <end position="477"/>
    </location>
</feature>
<dbReference type="GO" id="GO:0004519">
    <property type="term" value="F:endonuclease activity"/>
    <property type="evidence" value="ECO:0007669"/>
    <property type="project" value="UniProtKB-KW"/>
</dbReference>
<dbReference type="Gene3D" id="3.90.220.20">
    <property type="entry name" value="DNA methylase specificity domains"/>
    <property type="match status" value="2"/>
</dbReference>